<accession>V4L0T5</accession>
<proteinExistence type="predicted"/>
<dbReference type="KEGG" id="eus:EUTSA_v10002620mg"/>
<dbReference type="InterPro" id="IPR036770">
    <property type="entry name" value="Ankyrin_rpt-contain_sf"/>
</dbReference>
<dbReference type="InterPro" id="IPR002110">
    <property type="entry name" value="Ankyrin_rpt"/>
</dbReference>
<dbReference type="OMA" id="KEIACEC"/>
<keyword evidence="3" id="KW-1185">Reference proteome</keyword>
<organism evidence="2 3">
    <name type="scientific">Eutrema salsugineum</name>
    <name type="common">Saltwater cress</name>
    <name type="synonym">Sisymbrium salsugineum</name>
    <dbReference type="NCBI Taxonomy" id="72664"/>
    <lineage>
        <taxon>Eukaryota</taxon>
        <taxon>Viridiplantae</taxon>
        <taxon>Streptophyta</taxon>
        <taxon>Embryophyta</taxon>
        <taxon>Tracheophyta</taxon>
        <taxon>Spermatophyta</taxon>
        <taxon>Magnoliopsida</taxon>
        <taxon>eudicotyledons</taxon>
        <taxon>Gunneridae</taxon>
        <taxon>Pentapetalae</taxon>
        <taxon>rosids</taxon>
        <taxon>malvids</taxon>
        <taxon>Brassicales</taxon>
        <taxon>Brassicaceae</taxon>
        <taxon>Eutremeae</taxon>
        <taxon>Eutrema</taxon>
    </lineage>
</organism>
<evidence type="ECO:0000313" key="3">
    <source>
        <dbReference type="Proteomes" id="UP000030689"/>
    </source>
</evidence>
<dbReference type="PANTHER" id="PTHR24121">
    <property type="entry name" value="NO MECHANORECEPTOR POTENTIAL C, ISOFORM D-RELATED"/>
    <property type="match status" value="1"/>
</dbReference>
<dbReference type="AlphaFoldDB" id="V4L0T5"/>
<keyword evidence="1" id="KW-0040">ANK repeat</keyword>
<protein>
    <submittedName>
        <fullName evidence="2">Uncharacterized protein</fullName>
    </submittedName>
</protein>
<name>V4L0T5_EUTSA</name>
<dbReference type="STRING" id="72664.V4L0T5"/>
<dbReference type="SMART" id="SM00248">
    <property type="entry name" value="ANK"/>
    <property type="match status" value="4"/>
</dbReference>
<dbReference type="Gene3D" id="1.25.40.20">
    <property type="entry name" value="Ankyrin repeat-containing domain"/>
    <property type="match status" value="1"/>
</dbReference>
<dbReference type="Gramene" id="ESQ37239">
    <property type="protein sequence ID" value="ESQ37239"/>
    <property type="gene ID" value="EUTSA_v10002620mg"/>
</dbReference>
<dbReference type="EMBL" id="KI517609">
    <property type="protein sequence ID" value="ESQ37239.1"/>
    <property type="molecule type" value="Genomic_DNA"/>
</dbReference>
<sequence length="301" mass="33138">MACFQARLDRIESQRFVSLRDERGPSNGGIELVANTESVAEFLTNLRLEDLFNLPSGYVQMDPETFCGVSGGNKECVEKLRSLEMARLESHNGDSVLHLAATWGHSELVKSIVSECPCLVLVPNSKDQFPLHVAAYAGHSAVVEVLVATLTYVSAKVSEEKKERLNLYVVKDKDGDTPLHLALKGRYMEIASSLVKANNQASFLANNEGISPLYMAIEAGDLSLVKAILDITDDDGLEREKCSLDSKLEGRKYLAHAALKAESTGFFCLLPILFVQISIVSLSPNTRCFGNFIYILIKQKH</sequence>
<reference evidence="2 3" key="1">
    <citation type="journal article" date="2013" name="Front. Plant Sci.">
        <title>The Reference Genome of the Halophytic Plant Eutrema salsugineum.</title>
        <authorList>
            <person name="Yang R."/>
            <person name="Jarvis D.E."/>
            <person name="Chen H."/>
            <person name="Beilstein M.A."/>
            <person name="Grimwood J."/>
            <person name="Jenkins J."/>
            <person name="Shu S."/>
            <person name="Prochnik S."/>
            <person name="Xin M."/>
            <person name="Ma C."/>
            <person name="Schmutz J."/>
            <person name="Wing R.A."/>
            <person name="Mitchell-Olds T."/>
            <person name="Schumaker K.S."/>
            <person name="Wang X."/>
        </authorList>
    </citation>
    <scope>NUCLEOTIDE SEQUENCE [LARGE SCALE GENOMIC DNA]</scope>
</reference>
<feature type="repeat" description="ANK" evidence="1">
    <location>
        <begin position="174"/>
        <end position="206"/>
    </location>
</feature>
<evidence type="ECO:0000313" key="2">
    <source>
        <dbReference type="EMBL" id="ESQ37239.1"/>
    </source>
</evidence>
<dbReference type="Proteomes" id="UP000030689">
    <property type="component" value="Unassembled WGS sequence"/>
</dbReference>
<dbReference type="PANTHER" id="PTHR24121:SF21">
    <property type="entry name" value="ANKYRIN REPEAT FAMILY PROTEIN"/>
    <property type="match status" value="1"/>
</dbReference>
<dbReference type="PROSITE" id="PS50088">
    <property type="entry name" value="ANK_REPEAT"/>
    <property type="match status" value="1"/>
</dbReference>
<dbReference type="eggNOG" id="KOG0504">
    <property type="taxonomic scope" value="Eukaryota"/>
</dbReference>
<dbReference type="Pfam" id="PF12796">
    <property type="entry name" value="Ank_2"/>
    <property type="match status" value="2"/>
</dbReference>
<evidence type="ECO:0000256" key="1">
    <source>
        <dbReference type="PROSITE-ProRule" id="PRU00023"/>
    </source>
</evidence>
<dbReference type="SUPFAM" id="SSF48403">
    <property type="entry name" value="Ankyrin repeat"/>
    <property type="match status" value="1"/>
</dbReference>
<gene>
    <name evidence="2" type="ORF">EUTSA_v10002620mg</name>
</gene>